<feature type="transmembrane region" description="Helical" evidence="10">
    <location>
        <begin position="395"/>
        <end position="414"/>
    </location>
</feature>
<evidence type="ECO:0000256" key="4">
    <source>
        <dbReference type="ARBA" id="ARBA00022519"/>
    </source>
</evidence>
<feature type="transmembrane region" description="Helical" evidence="10">
    <location>
        <begin position="208"/>
        <end position="230"/>
    </location>
</feature>
<protein>
    <submittedName>
        <fullName evidence="13">Heme lyase CcmF/NrfE family subunit</fullName>
    </submittedName>
</protein>
<organism evidence="13 14">
    <name type="scientific">Glacieibacterium arshaanense</name>
    <dbReference type="NCBI Taxonomy" id="2511025"/>
    <lineage>
        <taxon>Bacteria</taxon>
        <taxon>Pseudomonadati</taxon>
        <taxon>Pseudomonadota</taxon>
        <taxon>Alphaproteobacteria</taxon>
        <taxon>Sphingomonadales</taxon>
        <taxon>Sphingosinicellaceae</taxon>
        <taxon>Glacieibacterium</taxon>
    </lineage>
</organism>
<dbReference type="PRINTS" id="PR01411">
    <property type="entry name" value="CCMFBIOGNSIS"/>
</dbReference>
<feature type="transmembrane region" description="Helical" evidence="10">
    <location>
        <begin position="426"/>
        <end position="444"/>
    </location>
</feature>
<feature type="transmembrane region" description="Helical" evidence="10">
    <location>
        <begin position="250"/>
        <end position="267"/>
    </location>
</feature>
<feature type="transmembrane region" description="Helical" evidence="10">
    <location>
        <begin position="6"/>
        <end position="26"/>
    </location>
</feature>
<evidence type="ECO:0000259" key="12">
    <source>
        <dbReference type="Pfam" id="PF16327"/>
    </source>
</evidence>
<dbReference type="InterPro" id="IPR032523">
    <property type="entry name" value="CcmF_C"/>
</dbReference>
<evidence type="ECO:0000313" key="14">
    <source>
        <dbReference type="Proteomes" id="UP000297737"/>
    </source>
</evidence>
<feature type="transmembrane region" description="Helical" evidence="10">
    <location>
        <begin position="313"/>
        <end position="332"/>
    </location>
</feature>
<dbReference type="Pfam" id="PF16327">
    <property type="entry name" value="CcmF_C"/>
    <property type="match status" value="1"/>
</dbReference>
<comment type="subcellular location">
    <subcellularLocation>
        <location evidence="1">Cell inner membrane</location>
        <topology evidence="1">Multi-pass membrane protein</topology>
    </subcellularLocation>
</comment>
<comment type="caution">
    <text evidence="13">The sequence shown here is derived from an EMBL/GenBank/DDBJ whole genome shotgun (WGS) entry which is preliminary data.</text>
</comment>
<evidence type="ECO:0000259" key="11">
    <source>
        <dbReference type="Pfam" id="PF01578"/>
    </source>
</evidence>
<feature type="transmembrane region" description="Helical" evidence="10">
    <location>
        <begin position="606"/>
        <end position="625"/>
    </location>
</feature>
<dbReference type="InterPro" id="IPR002541">
    <property type="entry name" value="Cyt_c_assembly"/>
</dbReference>
<feature type="transmembrane region" description="Helical" evidence="10">
    <location>
        <begin position="353"/>
        <end position="375"/>
    </location>
</feature>
<keyword evidence="13" id="KW-0456">Lyase</keyword>
<accession>A0A4Y9EK38</accession>
<evidence type="ECO:0000256" key="10">
    <source>
        <dbReference type="SAM" id="Phobius"/>
    </source>
</evidence>
<dbReference type="PRINTS" id="PR01410">
    <property type="entry name" value="CCBIOGENESIS"/>
</dbReference>
<feature type="transmembrane region" description="Helical" evidence="10">
    <location>
        <begin position="482"/>
        <end position="504"/>
    </location>
</feature>
<evidence type="ECO:0000256" key="2">
    <source>
        <dbReference type="ARBA" id="ARBA00009186"/>
    </source>
</evidence>
<feature type="transmembrane region" description="Helical" evidence="10">
    <location>
        <begin position="38"/>
        <end position="63"/>
    </location>
</feature>
<comment type="similarity">
    <text evidence="2">Belongs to the CcmF/CycK/Ccl1/NrfE/CcsA family.</text>
</comment>
<feature type="domain" description="Cytochrome c-type biogenesis protein CcmF C-terminal" evidence="12">
    <location>
        <begin position="316"/>
        <end position="628"/>
    </location>
</feature>
<evidence type="ECO:0000256" key="7">
    <source>
        <dbReference type="ARBA" id="ARBA00022989"/>
    </source>
</evidence>
<dbReference type="InterPro" id="IPR003567">
    <property type="entry name" value="Cyt_c_biogenesis"/>
</dbReference>
<feature type="transmembrane region" description="Helical" evidence="10">
    <location>
        <begin position="176"/>
        <end position="196"/>
    </location>
</feature>
<keyword evidence="6" id="KW-0201">Cytochrome c-type biogenesis</keyword>
<keyword evidence="3" id="KW-1003">Cell membrane</keyword>
<evidence type="ECO:0000256" key="5">
    <source>
        <dbReference type="ARBA" id="ARBA00022692"/>
    </source>
</evidence>
<dbReference type="GO" id="GO:0005886">
    <property type="term" value="C:plasma membrane"/>
    <property type="evidence" value="ECO:0007669"/>
    <property type="project" value="UniProtKB-SubCell"/>
</dbReference>
<comment type="function">
    <text evidence="9">Required for the biogenesis of c-type cytochromes. Possible subunit of a heme lyase.</text>
</comment>
<name>A0A4Y9EK38_9SPHN</name>
<gene>
    <name evidence="13" type="ORF">EUV02_12490</name>
</gene>
<feature type="transmembrane region" description="Helical" evidence="10">
    <location>
        <begin position="97"/>
        <end position="115"/>
    </location>
</feature>
<keyword evidence="7 10" id="KW-1133">Transmembrane helix</keyword>
<dbReference type="GO" id="GO:0016829">
    <property type="term" value="F:lyase activity"/>
    <property type="evidence" value="ECO:0007669"/>
    <property type="project" value="UniProtKB-KW"/>
</dbReference>
<feature type="domain" description="Cytochrome c assembly protein" evidence="11">
    <location>
        <begin position="90"/>
        <end position="297"/>
    </location>
</feature>
<evidence type="ECO:0000256" key="1">
    <source>
        <dbReference type="ARBA" id="ARBA00004429"/>
    </source>
</evidence>
<dbReference type="EMBL" id="SIHO01000003">
    <property type="protein sequence ID" value="TFU01123.1"/>
    <property type="molecule type" value="Genomic_DNA"/>
</dbReference>
<dbReference type="GO" id="GO:0020037">
    <property type="term" value="F:heme binding"/>
    <property type="evidence" value="ECO:0007669"/>
    <property type="project" value="InterPro"/>
</dbReference>
<dbReference type="PANTHER" id="PTHR43653">
    <property type="entry name" value="CYTOCHROME C ASSEMBLY PROTEIN-RELATED"/>
    <property type="match status" value="1"/>
</dbReference>
<evidence type="ECO:0000256" key="3">
    <source>
        <dbReference type="ARBA" id="ARBA00022475"/>
    </source>
</evidence>
<evidence type="ECO:0000256" key="8">
    <source>
        <dbReference type="ARBA" id="ARBA00023136"/>
    </source>
</evidence>
<dbReference type="NCBIfam" id="NF007691">
    <property type="entry name" value="PRK10369.1"/>
    <property type="match status" value="1"/>
</dbReference>
<evidence type="ECO:0000256" key="6">
    <source>
        <dbReference type="ARBA" id="ARBA00022748"/>
    </source>
</evidence>
<dbReference type="NCBIfam" id="TIGR00353">
    <property type="entry name" value="nrfE"/>
    <property type="match status" value="1"/>
</dbReference>
<feature type="transmembrane region" description="Helical" evidence="10">
    <location>
        <begin position="450"/>
        <end position="470"/>
    </location>
</feature>
<dbReference type="RefSeq" id="WP_135246627.1">
    <property type="nucleotide sequence ID" value="NZ_SIHO01000003.1"/>
</dbReference>
<dbReference type="InterPro" id="IPR003568">
    <property type="entry name" value="Cyt_c_biogenesis_CcmF"/>
</dbReference>
<reference evidence="13 14" key="1">
    <citation type="submission" date="2019-02" db="EMBL/GenBank/DDBJ databases">
        <title>Polymorphobacter sp. isolated from the lake at the Tibet of China.</title>
        <authorList>
            <person name="Li A."/>
        </authorList>
    </citation>
    <scope>NUCLEOTIDE SEQUENCE [LARGE SCALE GENOMIC DNA]</scope>
    <source>
        <strain evidence="13 14">DJ1R-1</strain>
    </source>
</reference>
<dbReference type="Proteomes" id="UP000297737">
    <property type="component" value="Unassembled WGS sequence"/>
</dbReference>
<evidence type="ECO:0000313" key="13">
    <source>
        <dbReference type="EMBL" id="TFU01123.1"/>
    </source>
</evidence>
<keyword evidence="14" id="KW-1185">Reference proteome</keyword>
<keyword evidence="5 10" id="KW-0812">Transmembrane</keyword>
<sequence length="645" mass="68087">MIVELGHAALWLAAAFALLQALAPWLRAPADDAERWTGLAVPAALAQALLVSLAFGSLVWAFATSDFSVKLVAENSHTMKPMLYKLSGVWGNHEGSMLLWILVMAVAGAAVSLADSPLGDRFRALVLSMQGIIALGFYAFLLAASNPFARLAIAPTQGNGLNPLLQDPGLAFHPPMLYAGYVGLSVAFAFAVAALLERRVGPAWAAAVRPWVLAAWAALGCGITLGSWWAYYELGWGGYWFWDPVENASLMPWLAATALLHSVAVLAKRDALRNWTILLAVVGFSLSMIGTFVVRSGLLTSVHAFAVDPARGAFLLVLLALYIGGALLLYALRASTVAVGEGFAPVSREGALVANNLLLAAGLGVVFVGSGYPLLVDVLGVGPISVGPPYFNATFGPLMIPLVLLMAVGPFLTWGAARTDKLARKLAVPGLLAVALALYAFAVWDVRAAFSLIGFALSAWLGVATLAILWGRMPWRTPRATWGMALAHLGVAFTLFGITASGALTRELLVNLRLGESAEVAGYTMKLVDVAPVAGANWTALEATLDVSRGGQPLTVLHPQARLYTSPMMDTTEAAIHTRINGDLYAVLGKPDGSGRWQLHVWWKPFVIWIWAGGLIMALGGALSMTARASARRSAAQPVGALVAA</sequence>
<proteinExistence type="inferred from homology"/>
<dbReference type="OrthoDB" id="9761451at2"/>
<keyword evidence="4" id="KW-0997">Cell inner membrane</keyword>
<dbReference type="AlphaFoldDB" id="A0A4Y9EK38"/>
<dbReference type="PANTHER" id="PTHR43653:SF1">
    <property type="entry name" value="CYTOCHROME C-TYPE BIOGENESIS PROTEIN CCMF"/>
    <property type="match status" value="1"/>
</dbReference>
<feature type="transmembrane region" description="Helical" evidence="10">
    <location>
        <begin position="274"/>
        <end position="293"/>
    </location>
</feature>
<keyword evidence="8 10" id="KW-0472">Membrane</keyword>
<dbReference type="GO" id="GO:0017004">
    <property type="term" value="P:cytochrome complex assembly"/>
    <property type="evidence" value="ECO:0007669"/>
    <property type="project" value="UniProtKB-KW"/>
</dbReference>
<dbReference type="GO" id="GO:0015232">
    <property type="term" value="F:heme transmembrane transporter activity"/>
    <property type="evidence" value="ECO:0007669"/>
    <property type="project" value="InterPro"/>
</dbReference>
<evidence type="ECO:0000256" key="9">
    <source>
        <dbReference type="ARBA" id="ARBA00037230"/>
    </source>
</evidence>
<dbReference type="Pfam" id="PF01578">
    <property type="entry name" value="Cytochrom_C_asm"/>
    <property type="match status" value="1"/>
</dbReference>